<protein>
    <submittedName>
        <fullName evidence="3">Uncharacterized protein</fullName>
    </submittedName>
</protein>
<keyword evidence="2" id="KW-1133">Transmembrane helix</keyword>
<evidence type="ECO:0000256" key="2">
    <source>
        <dbReference type="SAM" id="Phobius"/>
    </source>
</evidence>
<name>A0ABP8W5M5_9ACTN</name>
<feature type="transmembrane region" description="Helical" evidence="2">
    <location>
        <begin position="47"/>
        <end position="70"/>
    </location>
</feature>
<evidence type="ECO:0000256" key="1">
    <source>
        <dbReference type="SAM" id="MobiDB-lite"/>
    </source>
</evidence>
<keyword evidence="2" id="KW-0472">Membrane</keyword>
<comment type="caution">
    <text evidence="3">The sequence shown here is derived from an EMBL/GenBank/DDBJ whole genome shotgun (WGS) entry which is preliminary data.</text>
</comment>
<organism evidence="3 4">
    <name type="scientific">Nocardioides nanhaiensis</name>
    <dbReference type="NCBI Taxonomy" id="1476871"/>
    <lineage>
        <taxon>Bacteria</taxon>
        <taxon>Bacillati</taxon>
        <taxon>Actinomycetota</taxon>
        <taxon>Actinomycetes</taxon>
        <taxon>Propionibacteriales</taxon>
        <taxon>Nocardioidaceae</taxon>
        <taxon>Nocardioides</taxon>
    </lineage>
</organism>
<evidence type="ECO:0000313" key="4">
    <source>
        <dbReference type="Proteomes" id="UP001500621"/>
    </source>
</evidence>
<dbReference type="EMBL" id="BAABIM010000002">
    <property type="protein sequence ID" value="GAA4681014.1"/>
    <property type="molecule type" value="Genomic_DNA"/>
</dbReference>
<dbReference type="RefSeq" id="WP_345264867.1">
    <property type="nucleotide sequence ID" value="NZ_BAABIM010000002.1"/>
</dbReference>
<proteinExistence type="predicted"/>
<keyword evidence="4" id="KW-1185">Reference proteome</keyword>
<feature type="region of interest" description="Disordered" evidence="1">
    <location>
        <begin position="76"/>
        <end position="109"/>
    </location>
</feature>
<gene>
    <name evidence="3" type="ORF">GCM10023226_17740</name>
</gene>
<evidence type="ECO:0000313" key="3">
    <source>
        <dbReference type="EMBL" id="GAA4681014.1"/>
    </source>
</evidence>
<dbReference type="Proteomes" id="UP001500621">
    <property type="component" value="Unassembled WGS sequence"/>
</dbReference>
<reference evidence="4" key="1">
    <citation type="journal article" date="2019" name="Int. J. Syst. Evol. Microbiol.">
        <title>The Global Catalogue of Microorganisms (GCM) 10K type strain sequencing project: providing services to taxonomists for standard genome sequencing and annotation.</title>
        <authorList>
            <consortium name="The Broad Institute Genomics Platform"/>
            <consortium name="The Broad Institute Genome Sequencing Center for Infectious Disease"/>
            <person name="Wu L."/>
            <person name="Ma J."/>
        </authorList>
    </citation>
    <scope>NUCLEOTIDE SEQUENCE [LARGE SCALE GENOMIC DNA]</scope>
    <source>
        <strain evidence="4">JCM 18127</strain>
    </source>
</reference>
<sequence length="415" mass="42768">MNDHPDPTGPAGLSALLDDATAWVERPDLAGAALAGARRRRRRRRGLATGAVAAAAVAAVLVTPLGGALLTDSPPAGVGPTIAPSADPTSPGAEPVDAAPLQPEDVQQPWDPDDVEQLPWDGALGLPRDLTIGQGPAERGAARAATAVDGTLHLLGPSGWYTGADLPAGVGTDPTVAIAPDGSRTAVVGGSVLAVSSPDGWTSLPLPRGFSGAEDFYVDLDFVGADRLLLGEWNRFWEIDASSGEAVRLPFDRIDEVVPAGDAVLADRYSDARPNTLELWREGQVEAVGDTSALESTQRPASDAASLATVRANGATYGEGDATDTDGLLVLGLADLSVRGFLPVPTRGSYYSDSANLTPLGFTDPDTVLAEVRPAGSPETTWLVTWDVESGALRKVASFPTDQPQLSLAIDAIPG</sequence>
<accession>A0ABP8W5M5</accession>
<keyword evidence="2" id="KW-0812">Transmembrane</keyword>